<evidence type="ECO:0000256" key="1">
    <source>
        <dbReference type="ARBA" id="ARBA00000085"/>
    </source>
</evidence>
<dbReference type="SMART" id="SM00388">
    <property type="entry name" value="HisKA"/>
    <property type="match status" value="1"/>
</dbReference>
<dbReference type="GO" id="GO:0005886">
    <property type="term" value="C:plasma membrane"/>
    <property type="evidence" value="ECO:0007669"/>
    <property type="project" value="TreeGrafter"/>
</dbReference>
<keyword evidence="8" id="KW-1133">Transmembrane helix</keyword>
<dbReference type="PROSITE" id="PS50109">
    <property type="entry name" value="HIS_KIN"/>
    <property type="match status" value="1"/>
</dbReference>
<dbReference type="InterPro" id="IPR005467">
    <property type="entry name" value="His_kinase_dom"/>
</dbReference>
<dbReference type="GO" id="GO:0000155">
    <property type="term" value="F:phosphorelay sensor kinase activity"/>
    <property type="evidence" value="ECO:0007669"/>
    <property type="project" value="InterPro"/>
</dbReference>
<name>A0A7Y0EMM5_9CLOT</name>
<proteinExistence type="predicted"/>
<dbReference type="Pfam" id="PF02518">
    <property type="entry name" value="HATPase_c"/>
    <property type="match status" value="1"/>
</dbReference>
<dbReference type="Pfam" id="PF00512">
    <property type="entry name" value="HisKA"/>
    <property type="match status" value="1"/>
</dbReference>
<comment type="caution">
    <text evidence="10">The sequence shown here is derived from an EMBL/GenBank/DDBJ whole genome shotgun (WGS) entry which is preliminary data.</text>
</comment>
<dbReference type="SMART" id="SM00387">
    <property type="entry name" value="HATPase_c"/>
    <property type="match status" value="1"/>
</dbReference>
<evidence type="ECO:0000259" key="9">
    <source>
        <dbReference type="PROSITE" id="PS50109"/>
    </source>
</evidence>
<dbReference type="Gene3D" id="1.10.287.130">
    <property type="match status" value="1"/>
</dbReference>
<keyword evidence="7" id="KW-0902">Two-component regulatory system</keyword>
<dbReference type="SUPFAM" id="SSF47384">
    <property type="entry name" value="Homodimeric domain of signal transducing histidine kinase"/>
    <property type="match status" value="1"/>
</dbReference>
<protein>
    <recommendedName>
        <fullName evidence="3">histidine kinase</fullName>
        <ecNumber evidence="3">2.7.13.3</ecNumber>
    </recommendedName>
</protein>
<keyword evidence="8" id="KW-0812">Transmembrane</keyword>
<dbReference type="InterPro" id="IPR036890">
    <property type="entry name" value="HATPase_C_sf"/>
</dbReference>
<dbReference type="InterPro" id="IPR036097">
    <property type="entry name" value="HisK_dim/P_sf"/>
</dbReference>
<dbReference type="EMBL" id="JABBNI010000067">
    <property type="protein sequence ID" value="NMM65892.1"/>
    <property type="molecule type" value="Genomic_DNA"/>
</dbReference>
<dbReference type="InterPro" id="IPR003594">
    <property type="entry name" value="HATPase_dom"/>
</dbReference>
<evidence type="ECO:0000313" key="10">
    <source>
        <dbReference type="EMBL" id="NMM65892.1"/>
    </source>
</evidence>
<evidence type="ECO:0000256" key="2">
    <source>
        <dbReference type="ARBA" id="ARBA00004370"/>
    </source>
</evidence>
<dbReference type="InterPro" id="IPR004358">
    <property type="entry name" value="Sig_transdc_His_kin-like_C"/>
</dbReference>
<dbReference type="Gene3D" id="3.30.565.10">
    <property type="entry name" value="Histidine kinase-like ATPase, C-terminal domain"/>
    <property type="match status" value="1"/>
</dbReference>
<evidence type="ECO:0000256" key="4">
    <source>
        <dbReference type="ARBA" id="ARBA00022553"/>
    </source>
</evidence>
<dbReference type="AlphaFoldDB" id="A0A7Y0EMM5"/>
<evidence type="ECO:0000256" key="5">
    <source>
        <dbReference type="ARBA" id="ARBA00022679"/>
    </source>
</evidence>
<evidence type="ECO:0000256" key="7">
    <source>
        <dbReference type="ARBA" id="ARBA00023012"/>
    </source>
</evidence>
<comment type="subcellular location">
    <subcellularLocation>
        <location evidence="2">Membrane</location>
    </subcellularLocation>
</comment>
<feature type="transmembrane region" description="Helical" evidence="8">
    <location>
        <begin position="6"/>
        <end position="26"/>
    </location>
</feature>
<dbReference type="CDD" id="cd00082">
    <property type="entry name" value="HisKA"/>
    <property type="match status" value="1"/>
</dbReference>
<dbReference type="CDD" id="cd00075">
    <property type="entry name" value="HATPase"/>
    <property type="match status" value="1"/>
</dbReference>
<dbReference type="SUPFAM" id="SSF55874">
    <property type="entry name" value="ATPase domain of HSP90 chaperone/DNA topoisomerase II/histidine kinase"/>
    <property type="match status" value="1"/>
</dbReference>
<keyword evidence="8" id="KW-0472">Membrane</keyword>
<evidence type="ECO:0000256" key="3">
    <source>
        <dbReference type="ARBA" id="ARBA00012438"/>
    </source>
</evidence>
<dbReference type="EC" id="2.7.13.3" evidence="3"/>
<dbReference type="PRINTS" id="PR00344">
    <property type="entry name" value="BCTRLSENSOR"/>
</dbReference>
<feature type="domain" description="Histidine kinase" evidence="9">
    <location>
        <begin position="93"/>
        <end position="303"/>
    </location>
</feature>
<gene>
    <name evidence="10" type="ORF">HBE96_25270</name>
</gene>
<dbReference type="PANTHER" id="PTHR45453:SF1">
    <property type="entry name" value="PHOSPHATE REGULON SENSOR PROTEIN PHOR"/>
    <property type="match status" value="1"/>
</dbReference>
<reference evidence="10 11" key="2">
    <citation type="submission" date="2020-06" db="EMBL/GenBank/DDBJ databases">
        <title>Complete Genome Sequence of Clostridium muelleri sp. nov. P21T, an Acid-Alcohol Producing Acetogen Isolated from Old Hay.</title>
        <authorList>
            <person name="Duncan K.E."/>
            <person name="Tanner R.S."/>
        </authorList>
    </citation>
    <scope>NUCLEOTIDE SEQUENCE [LARGE SCALE GENOMIC DNA]</scope>
    <source>
        <strain evidence="10 11">P21</strain>
    </source>
</reference>
<keyword evidence="4" id="KW-0597">Phosphoprotein</keyword>
<dbReference type="PANTHER" id="PTHR45453">
    <property type="entry name" value="PHOSPHATE REGULON SENSOR PROTEIN PHOR"/>
    <property type="match status" value="1"/>
</dbReference>
<dbReference type="GO" id="GO:0004721">
    <property type="term" value="F:phosphoprotein phosphatase activity"/>
    <property type="evidence" value="ECO:0007669"/>
    <property type="project" value="TreeGrafter"/>
</dbReference>
<comment type="catalytic activity">
    <reaction evidence="1">
        <text>ATP + protein L-histidine = ADP + protein N-phospho-L-histidine.</text>
        <dbReference type="EC" id="2.7.13.3"/>
    </reaction>
</comment>
<dbReference type="InterPro" id="IPR050351">
    <property type="entry name" value="BphY/WalK/GraS-like"/>
</dbReference>
<dbReference type="Proteomes" id="UP000537131">
    <property type="component" value="Unassembled WGS sequence"/>
</dbReference>
<dbReference type="GO" id="GO:0016036">
    <property type="term" value="P:cellular response to phosphate starvation"/>
    <property type="evidence" value="ECO:0007669"/>
    <property type="project" value="TreeGrafter"/>
</dbReference>
<dbReference type="InterPro" id="IPR003661">
    <property type="entry name" value="HisK_dim/P_dom"/>
</dbReference>
<sequence>MDKQFLIIGVILVISIVTVISIILLYRRRMRRIMDSLTVMLDSAIDGDFMESTFDESVLSAIEAKMARFLFSCAVSSKNLAAEKESIQRLISDISHQTKTPVANILLYSQILSEHKLTGDSAVCVKALSDQAEKLEFLMVALVKASRLESGIIAINPQRKNMRELLHAVITQIRPKAEEKEITIDTELNDGSAYYDAKWTVEAVYNVLDNAVKYSPRQSTIKICAIPYDLFFRIDVTDQGIGIAEDEQEKIFTRFYRSVKVSGYEGVGLGLFLAREIISSGGGYIKVSKAKEQGSTFSIFLSH</sequence>
<organism evidence="10 11">
    <name type="scientific">Clostridium muellerianum</name>
    <dbReference type="NCBI Taxonomy" id="2716538"/>
    <lineage>
        <taxon>Bacteria</taxon>
        <taxon>Bacillati</taxon>
        <taxon>Bacillota</taxon>
        <taxon>Clostridia</taxon>
        <taxon>Eubacteriales</taxon>
        <taxon>Clostridiaceae</taxon>
        <taxon>Clostridium</taxon>
    </lineage>
</organism>
<keyword evidence="5" id="KW-0808">Transferase</keyword>
<accession>A0A7Y0EMM5</accession>
<evidence type="ECO:0000313" key="11">
    <source>
        <dbReference type="Proteomes" id="UP000537131"/>
    </source>
</evidence>
<dbReference type="RefSeq" id="WP_169300479.1">
    <property type="nucleotide sequence ID" value="NZ_JABBNI010000067.1"/>
</dbReference>
<evidence type="ECO:0000256" key="6">
    <source>
        <dbReference type="ARBA" id="ARBA00022777"/>
    </source>
</evidence>
<reference evidence="10 11" key="1">
    <citation type="submission" date="2020-04" db="EMBL/GenBank/DDBJ databases">
        <authorList>
            <person name="Doyle D.A."/>
        </authorList>
    </citation>
    <scope>NUCLEOTIDE SEQUENCE [LARGE SCALE GENOMIC DNA]</scope>
    <source>
        <strain evidence="10 11">P21</strain>
    </source>
</reference>
<keyword evidence="11" id="KW-1185">Reference proteome</keyword>
<keyword evidence="6 10" id="KW-0418">Kinase</keyword>
<evidence type="ECO:0000256" key="8">
    <source>
        <dbReference type="SAM" id="Phobius"/>
    </source>
</evidence>